<comment type="subcellular location">
    <subcellularLocation>
        <location evidence="1">Cytoplasm</location>
        <location evidence="1">Cytoskeleton</location>
    </subcellularLocation>
</comment>
<evidence type="ECO:0000313" key="13">
    <source>
        <dbReference type="Proteomes" id="UP001319200"/>
    </source>
</evidence>
<accession>A0AAP2DN87</accession>
<dbReference type="GO" id="GO:0005874">
    <property type="term" value="C:microtubule"/>
    <property type="evidence" value="ECO:0007669"/>
    <property type="project" value="UniProtKB-KW"/>
</dbReference>
<feature type="domain" description="CHAT" evidence="11">
    <location>
        <begin position="655"/>
        <end position="949"/>
    </location>
</feature>
<evidence type="ECO:0000256" key="3">
    <source>
        <dbReference type="ARBA" id="ARBA00022490"/>
    </source>
</evidence>
<dbReference type="InterPro" id="IPR019734">
    <property type="entry name" value="TPR_rpt"/>
</dbReference>
<evidence type="ECO:0000256" key="8">
    <source>
        <dbReference type="ARBA" id="ARBA00023175"/>
    </source>
</evidence>
<sequence>MKVIWGMLFFVLSVQLHGQGLLQNLKKAASDQAKSLATKENLDKAGSAIMKDLEKARAEFDSADFDYAILLSDNAGLFDVKEKGEGMAKATSMLSLGSSYYKNTELTDEERARWNRESGELAYGMRKFGLAEKKFEAAKAAYEQGGLTEDLGYLKTIANQGLLYGTMGRFTQAEGYTAEALELRKTKFGDNNPGVAASLNNYGVLHYNLGRYNESEKDIAAALEILKKNGLQSAMPYAITLNNQSMLFQAIGRYNEAEKILQEAIAVAEKLQSSKSPNHLKFLSNLALLYQQMGKYPEAEAIYLSMEKRLGKNNPAYASMLNNQAALYLMMNKEDKVEDLLKRSAAIYKSNFGEDNPAYAKSISDLGNFYRYKTRYADAEPLLDKTLAIREQAFGKNHPLYVQSQEDLAILYWKKNVPDKAYNTYREVMDKSLTFINQYFPPMSEAEKTKYWDVLSPRFQRFYNFAVEASAGNKNILQDLYNYQIATKALLLNSTNKVKQSILASKDAQLIKDYVSWVDQKERLARLYAYSKAELKEQKINLDSIEQAANAMEKKLSERSKDFSQGYAAAKISSSQIKNLLTETEAVVEIIRLQSFDQKFTNDSKYIALVLTKASDVPNMIVLDNGQQLDTRYSKFYRNAVQQKIADEYSYDQYWARIEPALQGKKIIYVSPDGVYNQLNLNTLKKPGADYVINRYDLTILGNSKDLIALKAKKATAPKKNATLLGFPDYGGTGIAALPGTKVEIDGVAKVLKASAYQVNQLTQKTATEANLKAVKAPMVLHIATHGYFLKDVDQQGSAFGVQLENANDNPLLRSGLMLAGAANTVNGNAMPNLQSNDNGILTAYEAMNLNLEGTNLIVLSACETGLGDVKAGEGVYGLQRAFQVAGADALIMSLWKVDDAATQQLMTSFYTNWIKLGNKQKAFKQAQLQLMAKYKEPYYWGAFVMLGQ</sequence>
<comment type="similarity">
    <text evidence="2">Belongs to the kinesin light chain family.</text>
</comment>
<dbReference type="InterPro" id="IPR024983">
    <property type="entry name" value="CHAT_dom"/>
</dbReference>
<proteinExistence type="inferred from homology"/>
<evidence type="ECO:0000256" key="7">
    <source>
        <dbReference type="ARBA" id="ARBA00023054"/>
    </source>
</evidence>
<protein>
    <submittedName>
        <fullName evidence="12">CHAT domain-containing protein</fullName>
    </submittedName>
</protein>
<evidence type="ECO:0000259" key="11">
    <source>
        <dbReference type="Pfam" id="PF12770"/>
    </source>
</evidence>
<dbReference type="GO" id="GO:0019894">
    <property type="term" value="F:kinesin binding"/>
    <property type="evidence" value="ECO:0007669"/>
    <property type="project" value="TreeGrafter"/>
</dbReference>
<keyword evidence="9" id="KW-0206">Cytoskeleton</keyword>
<dbReference type="GO" id="GO:0005737">
    <property type="term" value="C:cytoplasm"/>
    <property type="evidence" value="ECO:0007669"/>
    <property type="project" value="TreeGrafter"/>
</dbReference>
<keyword evidence="4" id="KW-0493">Microtubule</keyword>
<gene>
    <name evidence="12" type="ORF">KK083_21250</name>
</gene>
<keyword evidence="7 10" id="KW-0175">Coiled coil</keyword>
<dbReference type="AlphaFoldDB" id="A0AAP2DN87"/>
<dbReference type="InterPro" id="IPR002151">
    <property type="entry name" value="Kinesin_light"/>
</dbReference>
<keyword evidence="6" id="KW-0802">TPR repeat</keyword>
<feature type="coiled-coil region" evidence="10">
    <location>
        <begin position="535"/>
        <end position="562"/>
    </location>
</feature>
<evidence type="ECO:0000256" key="5">
    <source>
        <dbReference type="ARBA" id="ARBA00022737"/>
    </source>
</evidence>
<dbReference type="GO" id="GO:0007018">
    <property type="term" value="P:microtubule-based movement"/>
    <property type="evidence" value="ECO:0007669"/>
    <property type="project" value="TreeGrafter"/>
</dbReference>
<dbReference type="Gene3D" id="1.25.40.10">
    <property type="entry name" value="Tetratricopeptide repeat domain"/>
    <property type="match status" value="2"/>
</dbReference>
<dbReference type="InterPro" id="IPR011990">
    <property type="entry name" value="TPR-like_helical_dom_sf"/>
</dbReference>
<evidence type="ECO:0000256" key="1">
    <source>
        <dbReference type="ARBA" id="ARBA00004245"/>
    </source>
</evidence>
<keyword evidence="13" id="KW-1185">Reference proteome</keyword>
<dbReference type="SMART" id="SM00028">
    <property type="entry name" value="TPR"/>
    <property type="match status" value="7"/>
</dbReference>
<evidence type="ECO:0000313" key="12">
    <source>
        <dbReference type="EMBL" id="MBT1699438.1"/>
    </source>
</evidence>
<name>A0AAP2DN87_9BACT</name>
<evidence type="ECO:0000256" key="4">
    <source>
        <dbReference type="ARBA" id="ARBA00022701"/>
    </source>
</evidence>
<dbReference type="GO" id="GO:0005871">
    <property type="term" value="C:kinesin complex"/>
    <property type="evidence" value="ECO:0007669"/>
    <property type="project" value="InterPro"/>
</dbReference>
<evidence type="ECO:0000256" key="6">
    <source>
        <dbReference type="ARBA" id="ARBA00022803"/>
    </source>
</evidence>
<dbReference type="PANTHER" id="PTHR45783">
    <property type="entry name" value="KINESIN LIGHT CHAIN"/>
    <property type="match status" value="1"/>
</dbReference>
<keyword evidence="3" id="KW-0963">Cytoplasm</keyword>
<dbReference type="EMBL" id="JAHESF010000025">
    <property type="protein sequence ID" value="MBT1699438.1"/>
    <property type="molecule type" value="Genomic_DNA"/>
</dbReference>
<evidence type="ECO:0000256" key="2">
    <source>
        <dbReference type="ARBA" id="ARBA00009622"/>
    </source>
</evidence>
<organism evidence="12 13">
    <name type="scientific">Chryseosolibacter histidini</name>
    <dbReference type="NCBI Taxonomy" id="2782349"/>
    <lineage>
        <taxon>Bacteria</taxon>
        <taxon>Pseudomonadati</taxon>
        <taxon>Bacteroidota</taxon>
        <taxon>Cytophagia</taxon>
        <taxon>Cytophagales</taxon>
        <taxon>Chryseotaleaceae</taxon>
        <taxon>Chryseosolibacter</taxon>
    </lineage>
</organism>
<keyword evidence="8" id="KW-0505">Motor protein</keyword>
<reference evidence="12 13" key="1">
    <citation type="submission" date="2021-05" db="EMBL/GenBank/DDBJ databases">
        <title>A Polyphasic approach of four new species of the genus Ohtaekwangia: Ohtaekwangia histidinii sp. nov., Ohtaekwangia cretensis sp. nov., Ohtaekwangia indiensis sp. nov., Ohtaekwangia reichenbachii sp. nov. from diverse environment.</title>
        <authorList>
            <person name="Octaviana S."/>
        </authorList>
    </citation>
    <scope>NUCLEOTIDE SEQUENCE [LARGE SCALE GENOMIC DNA]</scope>
    <source>
        <strain evidence="12 13">PWU4</strain>
    </source>
</reference>
<evidence type="ECO:0000256" key="9">
    <source>
        <dbReference type="ARBA" id="ARBA00023212"/>
    </source>
</evidence>
<dbReference type="SUPFAM" id="SSF48452">
    <property type="entry name" value="TPR-like"/>
    <property type="match status" value="2"/>
</dbReference>
<dbReference type="Pfam" id="PF12770">
    <property type="entry name" value="CHAT"/>
    <property type="match status" value="1"/>
</dbReference>
<dbReference type="Pfam" id="PF13424">
    <property type="entry name" value="TPR_12"/>
    <property type="match status" value="3"/>
</dbReference>
<dbReference type="RefSeq" id="WP_254167386.1">
    <property type="nucleotide sequence ID" value="NZ_JAHESF010000025.1"/>
</dbReference>
<dbReference type="PANTHER" id="PTHR45783:SF3">
    <property type="entry name" value="KINESIN LIGHT CHAIN"/>
    <property type="match status" value="1"/>
</dbReference>
<dbReference type="Proteomes" id="UP001319200">
    <property type="component" value="Unassembled WGS sequence"/>
</dbReference>
<evidence type="ECO:0000256" key="10">
    <source>
        <dbReference type="SAM" id="Coils"/>
    </source>
</evidence>
<comment type="caution">
    <text evidence="12">The sequence shown here is derived from an EMBL/GenBank/DDBJ whole genome shotgun (WGS) entry which is preliminary data.</text>
</comment>
<keyword evidence="5" id="KW-0677">Repeat</keyword>